<name>A0AAD5DWL2_9CHLO</name>
<dbReference type="Gene3D" id="3.30.505.50">
    <property type="entry name" value="Sigma 54 modulation/S30EA ribosomal protein, C-terminal domain"/>
    <property type="match status" value="1"/>
</dbReference>
<dbReference type="EMBL" id="JADXDR010000037">
    <property type="protein sequence ID" value="KAI7843601.1"/>
    <property type="molecule type" value="Genomic_DNA"/>
</dbReference>
<dbReference type="GO" id="GO:0043024">
    <property type="term" value="F:ribosomal small subunit binding"/>
    <property type="evidence" value="ECO:0007669"/>
    <property type="project" value="TreeGrafter"/>
</dbReference>
<dbReference type="Pfam" id="PF02482">
    <property type="entry name" value="Ribosomal_S30AE"/>
    <property type="match status" value="1"/>
</dbReference>
<protein>
    <recommendedName>
        <fullName evidence="2">Sigma 54 modulation/S30EA ribosomal protein C-terminal domain-containing protein</fullName>
    </recommendedName>
</protein>
<dbReference type="InterPro" id="IPR050574">
    <property type="entry name" value="HPF/YfiA_ribosome-assoc"/>
</dbReference>
<keyword evidence="1" id="KW-0810">Translation regulation</keyword>
<dbReference type="Gene3D" id="3.30.160.100">
    <property type="entry name" value="Ribosome hibernation promotion factor-like"/>
    <property type="match status" value="1"/>
</dbReference>
<dbReference type="SUPFAM" id="SSF69754">
    <property type="entry name" value="Ribosome binding protein Y (YfiA homologue)"/>
    <property type="match status" value="1"/>
</dbReference>
<comment type="caution">
    <text evidence="3">The sequence shown here is derived from an EMBL/GenBank/DDBJ whole genome shotgun (WGS) entry which is preliminary data.</text>
</comment>
<dbReference type="PANTHER" id="PTHR33231:SF1">
    <property type="entry name" value="30S RIBOSOMAL PROTEIN"/>
    <property type="match status" value="1"/>
</dbReference>
<organism evidence="3 4">
    <name type="scientific">Chlorella ohadii</name>
    <dbReference type="NCBI Taxonomy" id="2649997"/>
    <lineage>
        <taxon>Eukaryota</taxon>
        <taxon>Viridiplantae</taxon>
        <taxon>Chlorophyta</taxon>
        <taxon>core chlorophytes</taxon>
        <taxon>Trebouxiophyceae</taxon>
        <taxon>Chlorellales</taxon>
        <taxon>Chlorellaceae</taxon>
        <taxon>Chlorella clade</taxon>
        <taxon>Chlorella</taxon>
    </lineage>
</organism>
<dbReference type="Pfam" id="PF16321">
    <property type="entry name" value="Ribosom_S30AE_C"/>
    <property type="match status" value="1"/>
</dbReference>
<dbReference type="InterPro" id="IPR032528">
    <property type="entry name" value="Ribosom_S30AE_C"/>
</dbReference>
<dbReference type="NCBIfam" id="TIGR00741">
    <property type="entry name" value="yfiA"/>
    <property type="match status" value="1"/>
</dbReference>
<dbReference type="CDD" id="cd00552">
    <property type="entry name" value="RaiA"/>
    <property type="match status" value="1"/>
</dbReference>
<reference evidence="3" key="1">
    <citation type="submission" date="2020-11" db="EMBL/GenBank/DDBJ databases">
        <title>Chlorella ohadii genome sequencing and assembly.</title>
        <authorList>
            <person name="Murik O."/>
            <person name="Treves H."/>
            <person name="Kedem I."/>
            <person name="Shotland Y."/>
            <person name="Kaplan A."/>
        </authorList>
    </citation>
    <scope>NUCLEOTIDE SEQUENCE</scope>
    <source>
        <strain evidence="3">1</strain>
    </source>
</reference>
<gene>
    <name evidence="3" type="ORF">COHA_002843</name>
</gene>
<feature type="domain" description="Sigma 54 modulation/S30EA ribosomal protein C-terminal" evidence="2">
    <location>
        <begin position="175"/>
        <end position="228"/>
    </location>
</feature>
<dbReference type="GO" id="GO:0045900">
    <property type="term" value="P:negative regulation of translational elongation"/>
    <property type="evidence" value="ECO:0007669"/>
    <property type="project" value="TreeGrafter"/>
</dbReference>
<evidence type="ECO:0000256" key="1">
    <source>
        <dbReference type="ARBA" id="ARBA00022845"/>
    </source>
</evidence>
<dbReference type="InterPro" id="IPR036567">
    <property type="entry name" value="RHF-like"/>
</dbReference>
<evidence type="ECO:0000313" key="3">
    <source>
        <dbReference type="EMBL" id="KAI7843601.1"/>
    </source>
</evidence>
<dbReference type="GO" id="GO:0022627">
    <property type="term" value="C:cytosolic small ribosomal subunit"/>
    <property type="evidence" value="ECO:0007669"/>
    <property type="project" value="TreeGrafter"/>
</dbReference>
<evidence type="ECO:0000259" key="2">
    <source>
        <dbReference type="Pfam" id="PF16321"/>
    </source>
</evidence>
<dbReference type="InterPro" id="IPR003489">
    <property type="entry name" value="RHF/RaiA"/>
</dbReference>
<keyword evidence="4" id="KW-1185">Reference proteome</keyword>
<dbReference type="AlphaFoldDB" id="A0AAD5DWL2"/>
<proteinExistence type="predicted"/>
<accession>A0AAD5DWL2</accession>
<dbReference type="InterPro" id="IPR038416">
    <property type="entry name" value="Ribosom_S30AE_C_sf"/>
</dbReference>
<dbReference type="PANTHER" id="PTHR33231">
    <property type="entry name" value="30S RIBOSOMAL PROTEIN"/>
    <property type="match status" value="1"/>
</dbReference>
<dbReference type="Proteomes" id="UP001205105">
    <property type="component" value="Unassembled WGS sequence"/>
</dbReference>
<sequence>MHRCTALSSKHAYAAAPAAFRPAPQRALVARRPVLAVAEAATARIVVQGRNIEATPAIKSYCEDKVGNAIKHFDGVKEIDVKLSVRGNPRGRGTEAHHQRDQTVEVTVYTLRHGVVRVEDCEQDLYAAVDLVADKLKRKLVKVKERAGGETIVEHLDTEEVVDKLPTDQLAPPVPEVVREKVMEVTAMSFNDALEQIENVGHDFFLFKDAADGDLKVLYRRRSHGYGVIIPRG</sequence>
<evidence type="ECO:0000313" key="4">
    <source>
        <dbReference type="Proteomes" id="UP001205105"/>
    </source>
</evidence>